<reference evidence="6" key="1">
    <citation type="submission" date="2016-09" db="EMBL/GenBank/DDBJ databases">
        <title>The Complete Genome of Burkholderia sprentiae wsm5005.</title>
        <authorList>
            <person name="De Meyer S."/>
            <person name="Wang P."/>
            <person name="Terpolilli J."/>
        </authorList>
    </citation>
    <scope>NUCLEOTIDE SEQUENCE [LARGE SCALE GENOMIC DNA]</scope>
    <source>
        <strain evidence="6">WSM5005</strain>
    </source>
</reference>
<evidence type="ECO:0000256" key="2">
    <source>
        <dbReference type="ARBA" id="ARBA00022729"/>
    </source>
</evidence>
<gene>
    <name evidence="6" type="ORF">BJG93_35645</name>
</gene>
<dbReference type="GO" id="GO:0052689">
    <property type="term" value="F:carboxylic ester hydrolase activity"/>
    <property type="evidence" value="ECO:0007669"/>
    <property type="project" value="UniProtKB-KW"/>
</dbReference>
<dbReference type="Proteomes" id="UP000179860">
    <property type="component" value="Chromosome 2"/>
</dbReference>
<proteinExistence type="predicted"/>
<keyword evidence="7" id="KW-1185">Reference proteome</keyword>
<evidence type="ECO:0000256" key="4">
    <source>
        <dbReference type="ARBA" id="ARBA00023157"/>
    </source>
</evidence>
<dbReference type="RefSeq" id="WP_162162780.1">
    <property type="nucleotide sequence ID" value="NZ_CP017562.2"/>
</dbReference>
<dbReference type="EMBL" id="CP017562">
    <property type="protein sequence ID" value="QXE07292.1"/>
    <property type="molecule type" value="Genomic_DNA"/>
</dbReference>
<dbReference type="KEGG" id="pspw:BJG93_35645"/>
<evidence type="ECO:0000313" key="6">
    <source>
        <dbReference type="EMBL" id="QXE07292.1"/>
    </source>
</evidence>
<dbReference type="InterPro" id="IPR011118">
    <property type="entry name" value="Tannase/feruloyl_esterase"/>
</dbReference>
<evidence type="ECO:0000256" key="1">
    <source>
        <dbReference type="ARBA" id="ARBA00022487"/>
    </source>
</evidence>
<evidence type="ECO:0000256" key="5">
    <source>
        <dbReference type="SAM" id="MobiDB-lite"/>
    </source>
</evidence>
<feature type="region of interest" description="Disordered" evidence="5">
    <location>
        <begin position="66"/>
        <end position="111"/>
    </location>
</feature>
<keyword evidence="1" id="KW-0719">Serine esterase</keyword>
<organism evidence="6 7">
    <name type="scientific">Paraburkholderia sprentiae WSM5005</name>
    <dbReference type="NCBI Taxonomy" id="754502"/>
    <lineage>
        <taxon>Bacteria</taxon>
        <taxon>Pseudomonadati</taxon>
        <taxon>Pseudomonadota</taxon>
        <taxon>Betaproteobacteria</taxon>
        <taxon>Burkholderiales</taxon>
        <taxon>Burkholderiaceae</taxon>
        <taxon>Paraburkholderia</taxon>
    </lineage>
</organism>
<evidence type="ECO:0000313" key="7">
    <source>
        <dbReference type="Proteomes" id="UP000179860"/>
    </source>
</evidence>
<keyword evidence="2" id="KW-0732">Signal</keyword>
<keyword evidence="3 6" id="KW-0378">Hydrolase</keyword>
<evidence type="ECO:0000256" key="3">
    <source>
        <dbReference type="ARBA" id="ARBA00022801"/>
    </source>
</evidence>
<sequence length="111" mass="12630">MQFIIGRADPVVNPLDTIAYYDKVNALQGSQATTDSFFRLFMVPGMRDRPTQRSRHRAALFARCRDQGDHRRPDRVGPLVDARYGHDLGKRQLPPLPLRSAWTAQPHHAAL</sequence>
<protein>
    <submittedName>
        <fullName evidence="6">Tannase/feruloyl esterase family alpha/beta hydrolase</fullName>
    </submittedName>
</protein>
<name>A0A8F4QI82_9BURK</name>
<dbReference type="AlphaFoldDB" id="A0A8F4QI82"/>
<accession>A0A8F4QI82</accession>
<dbReference type="Pfam" id="PF07519">
    <property type="entry name" value="Tannase"/>
    <property type="match status" value="1"/>
</dbReference>
<feature type="compositionally biased region" description="Basic and acidic residues" evidence="5">
    <location>
        <begin position="66"/>
        <end position="75"/>
    </location>
</feature>
<keyword evidence="4" id="KW-1015">Disulfide bond</keyword>